<evidence type="ECO:0000313" key="6">
    <source>
        <dbReference type="Proteomes" id="UP001212997"/>
    </source>
</evidence>
<keyword evidence="2" id="KW-0808">Transferase</keyword>
<dbReference type="Gene3D" id="3.40.50.150">
    <property type="entry name" value="Vaccinia Virus protein VP39"/>
    <property type="match status" value="1"/>
</dbReference>
<evidence type="ECO:0000256" key="1">
    <source>
        <dbReference type="ARBA" id="ARBA00005179"/>
    </source>
</evidence>
<evidence type="ECO:0000256" key="2">
    <source>
        <dbReference type="ARBA" id="ARBA00022679"/>
    </source>
</evidence>
<keyword evidence="3" id="KW-0949">S-adenosyl-L-methionine</keyword>
<sequence length="306" mass="34621">MGGAIRPEIMLHPSLILPLDETLLTVSQEEVQFLHRAITPDDDELLQRIVEVQKAAYEKYPYPCIRAFHFVNLMMSANAIYPEIIEAGKSRGTIFLDLGCFMGTDVRKLVMDGYPAQNVLGADLRQAFIDLGYQLYQDTTANPIRFFTSDIFTVHPHPSPPGLAQNTEINTKCEEISQIANLEQLRGRIDHFYLGALFHLFDEETQYALALRVASLLKRQSGSVIFGRHQGLRSAGLLDDIMKKERYGHSPSSWMLLWQQVFTEIESKEFAESKVLVEASFGGEIETRAIPSAEPSLLLFWSVRIL</sequence>
<dbReference type="SUPFAM" id="SSF53335">
    <property type="entry name" value="S-adenosyl-L-methionine-dependent methyltransferases"/>
    <property type="match status" value="1"/>
</dbReference>
<evidence type="ECO:0000256" key="4">
    <source>
        <dbReference type="ARBA" id="ARBA00038314"/>
    </source>
</evidence>
<dbReference type="InterPro" id="IPR051654">
    <property type="entry name" value="Meroterpenoid_MTases"/>
</dbReference>
<gene>
    <name evidence="5" type="ORF">NLI96_g4292</name>
</gene>
<comment type="similarity">
    <text evidence="4">Belongs to the class I-like SAM-binding methyltransferase superfamily.</text>
</comment>
<evidence type="ECO:0000256" key="3">
    <source>
        <dbReference type="ARBA" id="ARBA00022691"/>
    </source>
</evidence>
<dbReference type="InterPro" id="IPR029063">
    <property type="entry name" value="SAM-dependent_MTases_sf"/>
</dbReference>
<dbReference type="AlphaFoldDB" id="A0AAD5V4X8"/>
<dbReference type="Proteomes" id="UP001212997">
    <property type="component" value="Unassembled WGS sequence"/>
</dbReference>
<keyword evidence="6" id="KW-1185">Reference proteome</keyword>
<proteinExistence type="inferred from homology"/>
<accession>A0AAD5V4X8</accession>
<protein>
    <recommendedName>
        <fullName evidence="7">Methyltransferase domain-containing protein</fullName>
    </recommendedName>
</protein>
<dbReference type="EMBL" id="JANAWD010000123">
    <property type="protein sequence ID" value="KAJ3486379.1"/>
    <property type="molecule type" value="Genomic_DNA"/>
</dbReference>
<name>A0AAD5V4X8_9APHY</name>
<dbReference type="PANTHER" id="PTHR35897">
    <property type="entry name" value="METHYLTRANSFERASE AUSD"/>
    <property type="match status" value="1"/>
</dbReference>
<comment type="pathway">
    <text evidence="1">Secondary metabolite biosynthesis.</text>
</comment>
<reference evidence="5" key="1">
    <citation type="submission" date="2022-07" db="EMBL/GenBank/DDBJ databases">
        <title>Genome Sequence of Physisporinus lineatus.</title>
        <authorList>
            <person name="Buettner E."/>
        </authorList>
    </citation>
    <scope>NUCLEOTIDE SEQUENCE</scope>
    <source>
        <strain evidence="5">VT162</strain>
    </source>
</reference>
<organism evidence="5 6">
    <name type="scientific">Meripilus lineatus</name>
    <dbReference type="NCBI Taxonomy" id="2056292"/>
    <lineage>
        <taxon>Eukaryota</taxon>
        <taxon>Fungi</taxon>
        <taxon>Dikarya</taxon>
        <taxon>Basidiomycota</taxon>
        <taxon>Agaricomycotina</taxon>
        <taxon>Agaricomycetes</taxon>
        <taxon>Polyporales</taxon>
        <taxon>Meripilaceae</taxon>
        <taxon>Meripilus</taxon>
    </lineage>
</organism>
<evidence type="ECO:0008006" key="7">
    <source>
        <dbReference type="Google" id="ProtNLM"/>
    </source>
</evidence>
<dbReference type="GO" id="GO:0016740">
    <property type="term" value="F:transferase activity"/>
    <property type="evidence" value="ECO:0007669"/>
    <property type="project" value="UniProtKB-KW"/>
</dbReference>
<comment type="caution">
    <text evidence="5">The sequence shown here is derived from an EMBL/GenBank/DDBJ whole genome shotgun (WGS) entry which is preliminary data.</text>
</comment>
<evidence type="ECO:0000313" key="5">
    <source>
        <dbReference type="EMBL" id="KAJ3486379.1"/>
    </source>
</evidence>
<dbReference type="PANTHER" id="PTHR35897:SF1">
    <property type="entry name" value="METHYLTRANSFERASE AUSD"/>
    <property type="match status" value="1"/>
</dbReference>